<gene>
    <name evidence="2" type="ORF">CTI12_AA421770</name>
</gene>
<dbReference type="PANTHER" id="PTHR36617:SF5">
    <property type="entry name" value="OS05G0421675 PROTEIN"/>
    <property type="match status" value="1"/>
</dbReference>
<keyword evidence="2" id="KW-0548">Nucleotidyltransferase</keyword>
<accession>A0A2U1M451</accession>
<proteinExistence type="predicted"/>
<dbReference type="AlphaFoldDB" id="A0A2U1M451"/>
<dbReference type="GO" id="GO:0003964">
    <property type="term" value="F:RNA-directed DNA polymerase activity"/>
    <property type="evidence" value="ECO:0007669"/>
    <property type="project" value="UniProtKB-KW"/>
</dbReference>
<keyword evidence="3" id="KW-1185">Reference proteome</keyword>
<organism evidence="2 3">
    <name type="scientific">Artemisia annua</name>
    <name type="common">Sweet wormwood</name>
    <dbReference type="NCBI Taxonomy" id="35608"/>
    <lineage>
        <taxon>Eukaryota</taxon>
        <taxon>Viridiplantae</taxon>
        <taxon>Streptophyta</taxon>
        <taxon>Embryophyta</taxon>
        <taxon>Tracheophyta</taxon>
        <taxon>Spermatophyta</taxon>
        <taxon>Magnoliopsida</taxon>
        <taxon>eudicotyledons</taxon>
        <taxon>Gunneridae</taxon>
        <taxon>Pentapetalae</taxon>
        <taxon>asterids</taxon>
        <taxon>campanulids</taxon>
        <taxon>Asterales</taxon>
        <taxon>Asteraceae</taxon>
        <taxon>Asteroideae</taxon>
        <taxon>Anthemideae</taxon>
        <taxon>Artemisiinae</taxon>
        <taxon>Artemisia</taxon>
    </lineage>
</organism>
<keyword evidence="2" id="KW-0695">RNA-directed DNA polymerase</keyword>
<protein>
    <submittedName>
        <fullName evidence="2">RNA-directed DNA polymerase, eukaryota, Reverse transcriptase zinc-binding domain protein</fullName>
    </submittedName>
</protein>
<dbReference type="EMBL" id="PKPP01006588">
    <property type="protein sequence ID" value="PWA56032.1"/>
    <property type="molecule type" value="Genomic_DNA"/>
</dbReference>
<name>A0A2U1M451_ARTAN</name>
<reference evidence="2 3" key="1">
    <citation type="journal article" date="2018" name="Mol. Plant">
        <title>The genome of Artemisia annua provides insight into the evolution of Asteraceae family and artemisinin biosynthesis.</title>
        <authorList>
            <person name="Shen Q."/>
            <person name="Zhang L."/>
            <person name="Liao Z."/>
            <person name="Wang S."/>
            <person name="Yan T."/>
            <person name="Shi P."/>
            <person name="Liu M."/>
            <person name="Fu X."/>
            <person name="Pan Q."/>
            <person name="Wang Y."/>
            <person name="Lv Z."/>
            <person name="Lu X."/>
            <person name="Zhang F."/>
            <person name="Jiang W."/>
            <person name="Ma Y."/>
            <person name="Chen M."/>
            <person name="Hao X."/>
            <person name="Li L."/>
            <person name="Tang Y."/>
            <person name="Lv G."/>
            <person name="Zhou Y."/>
            <person name="Sun X."/>
            <person name="Brodelius P.E."/>
            <person name="Rose J.K.C."/>
            <person name="Tang K."/>
        </authorList>
    </citation>
    <scope>NUCLEOTIDE SEQUENCE [LARGE SCALE GENOMIC DNA]</scope>
    <source>
        <strain evidence="3">cv. Huhao1</strain>
        <tissue evidence="2">Leaf</tissue>
    </source>
</reference>
<dbReference type="PANTHER" id="PTHR36617">
    <property type="entry name" value="PROTEIN, PUTATIVE-RELATED"/>
    <property type="match status" value="1"/>
</dbReference>
<dbReference type="Pfam" id="PF13966">
    <property type="entry name" value="zf-RVT"/>
    <property type="match status" value="1"/>
</dbReference>
<keyword evidence="2" id="KW-0808">Transferase</keyword>
<comment type="caution">
    <text evidence="2">The sequence shown here is derived from an EMBL/GenBank/DDBJ whole genome shotgun (WGS) entry which is preliminary data.</text>
</comment>
<dbReference type="Proteomes" id="UP000245207">
    <property type="component" value="Unassembled WGS sequence"/>
</dbReference>
<feature type="domain" description="Reverse transcriptase zinc-binding" evidence="1">
    <location>
        <begin position="115"/>
        <end position="200"/>
    </location>
</feature>
<sequence>MGPNVELIYTSELEWLGGSPLHVSYPRLYRLDLNPHCLVSDRSTSAPRVPSLVQGPSFERDSRLFGPIINWSWSRPIRSSHESCELAELTSLLSHLNLSDEHDSWEFIIDPSRKFSVKAIRNHIALSTSFQPSQPTHWNKMLPSKVNILLWRVMNKRIPTRMNLDKRGIDLDTVRCPVCDDDLESEDHIFAKCCIAVDTWRDVLLWWHIPGITITSLDDVLSLADRVPLETKFYQYFDVVVRTTVWHLWSFRNKVSFSHKRPRKDLIFNDIKVSAFTWISSRNKKVSPSWLEWLCNPSDVMSLRVSKLKKHETLESTWKTITDSLHIPLSRHLNMSDTFENHNQHEPNLGYKPMKKLDLTVYDGPGVRSLRVSKPKKHETLESTWKTITDSLHIPLSRHLNMSDTFENHNQHEPNLGYKPMKKLDLTVYDGPGVRSLRVSKPKKHETLESTWKTITDGLHIPLNRHLKMSDIFENHNQHEPNLGYKAMKLDLTLRSYVLCKICIFSPLDIIFPRRSAIDLITTDERFYKKLVGNRETNWAPTPLAIANQSY</sequence>
<evidence type="ECO:0000313" key="2">
    <source>
        <dbReference type="EMBL" id="PWA56032.1"/>
    </source>
</evidence>
<dbReference type="InterPro" id="IPR026960">
    <property type="entry name" value="RVT-Znf"/>
</dbReference>
<evidence type="ECO:0000313" key="3">
    <source>
        <dbReference type="Proteomes" id="UP000245207"/>
    </source>
</evidence>
<evidence type="ECO:0000259" key="1">
    <source>
        <dbReference type="Pfam" id="PF13966"/>
    </source>
</evidence>